<dbReference type="EMBL" id="JASJOS010000002">
    <property type="protein sequence ID" value="MDJ1479785.1"/>
    <property type="molecule type" value="Genomic_DNA"/>
</dbReference>
<dbReference type="SUPFAM" id="SSF53649">
    <property type="entry name" value="Alkaline phosphatase-like"/>
    <property type="match status" value="1"/>
</dbReference>
<organism evidence="6 7">
    <name type="scientific">Xanthocytophaga flava</name>
    <dbReference type="NCBI Taxonomy" id="3048013"/>
    <lineage>
        <taxon>Bacteria</taxon>
        <taxon>Pseudomonadati</taxon>
        <taxon>Bacteroidota</taxon>
        <taxon>Cytophagia</taxon>
        <taxon>Cytophagales</taxon>
        <taxon>Rhodocytophagaceae</taxon>
        <taxon>Xanthocytophaga</taxon>
    </lineage>
</organism>
<evidence type="ECO:0000313" key="6">
    <source>
        <dbReference type="EMBL" id="MDJ1479785.1"/>
    </source>
</evidence>
<comment type="caution">
    <text evidence="6">The sequence shown here is derived from an EMBL/GenBank/DDBJ whole genome shotgun (WGS) entry which is preliminary data.</text>
</comment>
<evidence type="ECO:0000256" key="2">
    <source>
        <dbReference type="ARBA" id="ARBA00022723"/>
    </source>
</evidence>
<dbReference type="Proteomes" id="UP001241110">
    <property type="component" value="Unassembled WGS sequence"/>
</dbReference>
<sequence length="475" mass="53204">MKQSLLIFFGSTIIVLGLGLLSFTNEEKRPDKASHPNIVLILADDLGYGDLSSYGQTQWQTPNIDKLAAQGAKLTDFYTPTPYCAPTRASLLTGRYPIRHRMTANPNPEKVRASFQTYRGGDDVGIADNELLLSEVLKSAGYATKIIGKWHLGHKPQFFPSRHGFDEYYGIPYSNDMRPVVLMENDKVIEYPVLQTSITKRYTQKALEFIDKNKDKPFFLYLPHAMPHKPMAVSEEFYTPDTKGDLYADAVRELDWSVGEVMKKLQEHHLEENTIVIFLSDNGPWFGGSSGGLRGMKTQNWEGGIRVPFVVQWKGHIKPGHVSKEPAGVIDVFPTLTKLAGIPLSKDHVLDGKDIFPLFVSNTKTPHDALFSFYTDKLYTVRSGKWKLHIHSPESAQLPSDSTWIDPRSPDGVTIIAPFEQAKANQFPGLKTGDPAGEGLLFDLEKDPSEQKNVAASYPDIVEKLRKKASVYSFQ</sequence>
<dbReference type="Pfam" id="PF14707">
    <property type="entry name" value="Sulfatase_C"/>
    <property type="match status" value="1"/>
</dbReference>
<gene>
    <name evidence="6" type="ORF">QNI16_04755</name>
</gene>
<dbReference type="InterPro" id="IPR050738">
    <property type="entry name" value="Sulfatase"/>
</dbReference>
<dbReference type="GO" id="GO:0004065">
    <property type="term" value="F:arylsulfatase activity"/>
    <property type="evidence" value="ECO:0007669"/>
    <property type="project" value="TreeGrafter"/>
</dbReference>
<dbReference type="RefSeq" id="WP_313976250.1">
    <property type="nucleotide sequence ID" value="NZ_JASJOS010000002.1"/>
</dbReference>
<evidence type="ECO:0000256" key="1">
    <source>
        <dbReference type="ARBA" id="ARBA00008779"/>
    </source>
</evidence>
<dbReference type="PROSITE" id="PS00149">
    <property type="entry name" value="SULFATASE_2"/>
    <property type="match status" value="1"/>
</dbReference>
<name>A0AAE3QMH6_9BACT</name>
<keyword evidence="4" id="KW-0106">Calcium</keyword>
<evidence type="ECO:0000313" key="7">
    <source>
        <dbReference type="Proteomes" id="UP001241110"/>
    </source>
</evidence>
<accession>A0AAE3QMH6</accession>
<dbReference type="PANTHER" id="PTHR42693:SF33">
    <property type="entry name" value="ARYLSULFATASE"/>
    <property type="match status" value="1"/>
</dbReference>
<dbReference type="CDD" id="cd16026">
    <property type="entry name" value="GALNS_like"/>
    <property type="match status" value="1"/>
</dbReference>
<dbReference type="InterPro" id="IPR024607">
    <property type="entry name" value="Sulfatase_CS"/>
</dbReference>
<keyword evidence="3" id="KW-0378">Hydrolase</keyword>
<reference evidence="6" key="1">
    <citation type="submission" date="2023-05" db="EMBL/GenBank/DDBJ databases">
        <authorList>
            <person name="Zhang X."/>
        </authorList>
    </citation>
    <scope>NUCLEOTIDE SEQUENCE</scope>
    <source>
        <strain evidence="6">YF14B1</strain>
    </source>
</reference>
<dbReference type="Gene3D" id="3.30.1120.10">
    <property type="match status" value="1"/>
</dbReference>
<comment type="similarity">
    <text evidence="1">Belongs to the sulfatase family.</text>
</comment>
<dbReference type="GO" id="GO:0046872">
    <property type="term" value="F:metal ion binding"/>
    <property type="evidence" value="ECO:0007669"/>
    <property type="project" value="UniProtKB-KW"/>
</dbReference>
<dbReference type="PANTHER" id="PTHR42693">
    <property type="entry name" value="ARYLSULFATASE FAMILY MEMBER"/>
    <property type="match status" value="1"/>
</dbReference>
<feature type="domain" description="Sulfatase N-terminal" evidence="5">
    <location>
        <begin position="36"/>
        <end position="342"/>
    </location>
</feature>
<protein>
    <submittedName>
        <fullName evidence="6">Sulfatase</fullName>
    </submittedName>
</protein>
<proteinExistence type="inferred from homology"/>
<dbReference type="Pfam" id="PF00884">
    <property type="entry name" value="Sulfatase"/>
    <property type="match status" value="1"/>
</dbReference>
<dbReference type="AlphaFoldDB" id="A0AAE3QMH6"/>
<dbReference type="InterPro" id="IPR000917">
    <property type="entry name" value="Sulfatase_N"/>
</dbReference>
<evidence type="ECO:0000259" key="5">
    <source>
        <dbReference type="Pfam" id="PF00884"/>
    </source>
</evidence>
<evidence type="ECO:0000256" key="4">
    <source>
        <dbReference type="ARBA" id="ARBA00022837"/>
    </source>
</evidence>
<dbReference type="Gene3D" id="3.40.720.10">
    <property type="entry name" value="Alkaline Phosphatase, subunit A"/>
    <property type="match status" value="1"/>
</dbReference>
<keyword evidence="2" id="KW-0479">Metal-binding</keyword>
<dbReference type="InterPro" id="IPR017850">
    <property type="entry name" value="Alkaline_phosphatase_core_sf"/>
</dbReference>
<evidence type="ECO:0000256" key="3">
    <source>
        <dbReference type="ARBA" id="ARBA00022801"/>
    </source>
</evidence>